<dbReference type="CDD" id="cd04301">
    <property type="entry name" value="NAT_SF"/>
    <property type="match status" value="1"/>
</dbReference>
<dbReference type="EMBL" id="RKLR01000014">
    <property type="protein sequence ID" value="MBX0325442.1"/>
    <property type="molecule type" value="Genomic_DNA"/>
</dbReference>
<evidence type="ECO:0000256" key="2">
    <source>
        <dbReference type="ARBA" id="ARBA00023315"/>
    </source>
</evidence>
<dbReference type="PROSITE" id="PS51186">
    <property type="entry name" value="GNAT"/>
    <property type="match status" value="1"/>
</dbReference>
<organism evidence="4 5">
    <name type="scientific">Haloarcula rubra</name>
    <dbReference type="NCBI Taxonomy" id="2487747"/>
    <lineage>
        <taxon>Archaea</taxon>
        <taxon>Methanobacteriati</taxon>
        <taxon>Methanobacteriota</taxon>
        <taxon>Stenosarchaea group</taxon>
        <taxon>Halobacteria</taxon>
        <taxon>Halobacteriales</taxon>
        <taxon>Haloarculaceae</taxon>
        <taxon>Haloarcula</taxon>
    </lineage>
</organism>
<dbReference type="PANTHER" id="PTHR43877">
    <property type="entry name" value="AMINOALKYLPHOSPHONATE N-ACETYLTRANSFERASE-RELATED-RELATED"/>
    <property type="match status" value="1"/>
</dbReference>
<dbReference type="InterPro" id="IPR050832">
    <property type="entry name" value="Bact_Acetyltransf"/>
</dbReference>
<protein>
    <submittedName>
        <fullName evidence="4">GNAT family N-acetyltransferase</fullName>
    </submittedName>
</protein>
<dbReference type="AlphaFoldDB" id="A0AAW4PW95"/>
<keyword evidence="1" id="KW-0808">Transferase</keyword>
<dbReference type="Gene3D" id="3.40.630.30">
    <property type="match status" value="1"/>
</dbReference>
<evidence type="ECO:0000259" key="3">
    <source>
        <dbReference type="PROSITE" id="PS51186"/>
    </source>
</evidence>
<dbReference type="Proteomes" id="UP001430377">
    <property type="component" value="Unassembled WGS sequence"/>
</dbReference>
<evidence type="ECO:0000313" key="5">
    <source>
        <dbReference type="Proteomes" id="UP001430377"/>
    </source>
</evidence>
<dbReference type="Pfam" id="PF00583">
    <property type="entry name" value="Acetyltransf_1"/>
    <property type="match status" value="1"/>
</dbReference>
<sequence>MARDDKWACGGWDNGECVGTPYCPPRCPRFSDRESVQGLVRPHEPTDTDALVEMYLGLAPSDRTMGLPPATESRLRRWLGRFIDEGWSLVAEIDSTIVGHTGATPGDAAAPHMVVFVADEAQGRGIGSELVRHLVAHASERNHDALTLTVDADNDAAVSVYDNVGFDVVEQMDGELEMQLSLDRPLVERLQRPPAER</sequence>
<feature type="domain" description="N-acetyltransferase" evidence="3">
    <location>
        <begin position="38"/>
        <end position="183"/>
    </location>
</feature>
<dbReference type="InterPro" id="IPR000182">
    <property type="entry name" value="GNAT_dom"/>
</dbReference>
<dbReference type="GO" id="GO:0016747">
    <property type="term" value="F:acyltransferase activity, transferring groups other than amino-acyl groups"/>
    <property type="evidence" value="ECO:0007669"/>
    <property type="project" value="InterPro"/>
</dbReference>
<keyword evidence="2" id="KW-0012">Acyltransferase</keyword>
<dbReference type="SUPFAM" id="SSF55729">
    <property type="entry name" value="Acyl-CoA N-acyltransferases (Nat)"/>
    <property type="match status" value="1"/>
</dbReference>
<keyword evidence="5" id="KW-1185">Reference proteome</keyword>
<name>A0AAW4PW95_9EURY</name>
<gene>
    <name evidence="4" type="ORF">EGH21_20660</name>
</gene>
<accession>A0AAW4PW95</accession>
<evidence type="ECO:0000256" key="1">
    <source>
        <dbReference type="ARBA" id="ARBA00022679"/>
    </source>
</evidence>
<proteinExistence type="predicted"/>
<dbReference type="InterPro" id="IPR016181">
    <property type="entry name" value="Acyl_CoA_acyltransferase"/>
</dbReference>
<comment type="caution">
    <text evidence="4">The sequence shown here is derived from an EMBL/GenBank/DDBJ whole genome shotgun (WGS) entry which is preliminary data.</text>
</comment>
<dbReference type="RefSeq" id="WP_220620308.1">
    <property type="nucleotide sequence ID" value="NZ_RKLR01000014.1"/>
</dbReference>
<reference evidence="4 5" key="1">
    <citation type="submission" date="2021-06" db="EMBL/GenBank/DDBJ databases">
        <title>Halomicroarcula sp. a new haloarchaeum isolated from saline soil.</title>
        <authorList>
            <person name="Duran-Viseras A."/>
            <person name="Sanchez-Porro C."/>
            <person name="Ventosa A."/>
        </authorList>
    </citation>
    <scope>NUCLEOTIDE SEQUENCE [LARGE SCALE GENOMIC DNA]</scope>
    <source>
        <strain evidence="4 5">F13</strain>
    </source>
</reference>
<evidence type="ECO:0000313" key="4">
    <source>
        <dbReference type="EMBL" id="MBX0325442.1"/>
    </source>
</evidence>